<keyword evidence="3" id="KW-0687">Ribonucleoprotein</keyword>
<dbReference type="PANTHER" id="PTHR45699:SF3">
    <property type="entry name" value="LARGE RIBOSOMAL SUBUNIT PROTEIN UL10"/>
    <property type="match status" value="1"/>
</dbReference>
<sequence length="110" mass="12049">MLFGKNTLSRAGLKHRMEQPTPEQEDYEKRKDKWFPLEGIKELIHNIKGNVGLIFCKGGMDKILEIIETSTTPAEAKAGTVSPCTVSVPPGPTGMDPSQTAFFQDLGIST</sequence>
<keyword evidence="2" id="KW-0689">Ribosomal protein</keyword>
<comment type="caution">
    <text evidence="6">The sequence shown here is derived from an EMBL/GenBank/DDBJ whole genome shotgun (WGS) entry which is preliminary data.</text>
</comment>
<organism evidence="6 7">
    <name type="scientific">Blepharisma stoltei</name>
    <dbReference type="NCBI Taxonomy" id="1481888"/>
    <lineage>
        <taxon>Eukaryota</taxon>
        <taxon>Sar</taxon>
        <taxon>Alveolata</taxon>
        <taxon>Ciliophora</taxon>
        <taxon>Postciliodesmatophora</taxon>
        <taxon>Heterotrichea</taxon>
        <taxon>Heterotrichida</taxon>
        <taxon>Blepharismidae</taxon>
        <taxon>Blepharisma</taxon>
    </lineage>
</organism>
<dbReference type="InterPro" id="IPR050323">
    <property type="entry name" value="Ribosomal_protein_uL10"/>
</dbReference>
<name>A0AAU9JVJ9_9CILI</name>
<dbReference type="InterPro" id="IPR043141">
    <property type="entry name" value="Ribosomal_uL10-like_sf"/>
</dbReference>
<dbReference type="GO" id="GO:0070180">
    <property type="term" value="F:large ribosomal subunit rRNA binding"/>
    <property type="evidence" value="ECO:0007669"/>
    <property type="project" value="TreeGrafter"/>
</dbReference>
<dbReference type="GO" id="GO:0002181">
    <property type="term" value="P:cytoplasmic translation"/>
    <property type="evidence" value="ECO:0007669"/>
    <property type="project" value="TreeGrafter"/>
</dbReference>
<feature type="region of interest" description="Disordered" evidence="4">
    <location>
        <begin position="1"/>
        <end position="28"/>
    </location>
</feature>
<evidence type="ECO:0000256" key="4">
    <source>
        <dbReference type="SAM" id="MobiDB-lite"/>
    </source>
</evidence>
<protein>
    <recommendedName>
        <fullName evidence="5">Large ribosomal subunit protein uL10-like insertion domain-containing protein</fullName>
    </recommendedName>
</protein>
<proteinExistence type="inferred from homology"/>
<dbReference type="PANTHER" id="PTHR45699">
    <property type="entry name" value="60S ACIDIC RIBOSOMAL PROTEIN P0"/>
    <property type="match status" value="1"/>
</dbReference>
<accession>A0AAU9JVJ9</accession>
<dbReference type="Gene3D" id="3.30.70.1730">
    <property type="match status" value="1"/>
</dbReference>
<dbReference type="GO" id="GO:0000027">
    <property type="term" value="P:ribosomal large subunit assembly"/>
    <property type="evidence" value="ECO:0007669"/>
    <property type="project" value="TreeGrafter"/>
</dbReference>
<dbReference type="EMBL" id="CAJZBQ010000048">
    <property type="protein sequence ID" value="CAG9329758.1"/>
    <property type="molecule type" value="Genomic_DNA"/>
</dbReference>
<evidence type="ECO:0000256" key="3">
    <source>
        <dbReference type="ARBA" id="ARBA00023274"/>
    </source>
</evidence>
<dbReference type="Proteomes" id="UP001162131">
    <property type="component" value="Unassembled WGS sequence"/>
</dbReference>
<evidence type="ECO:0000256" key="2">
    <source>
        <dbReference type="ARBA" id="ARBA00022980"/>
    </source>
</evidence>
<dbReference type="InterPro" id="IPR040637">
    <property type="entry name" value="Ribosomal_uL10-like_insert"/>
</dbReference>
<dbReference type="GO" id="GO:0022625">
    <property type="term" value="C:cytosolic large ribosomal subunit"/>
    <property type="evidence" value="ECO:0007669"/>
    <property type="project" value="TreeGrafter"/>
</dbReference>
<feature type="domain" description="Large ribosomal subunit protein uL10-like insertion" evidence="5">
    <location>
        <begin position="76"/>
        <end position="110"/>
    </location>
</feature>
<evidence type="ECO:0000313" key="6">
    <source>
        <dbReference type="EMBL" id="CAG9329758.1"/>
    </source>
</evidence>
<evidence type="ECO:0000256" key="1">
    <source>
        <dbReference type="ARBA" id="ARBA00008889"/>
    </source>
</evidence>
<keyword evidence="7" id="KW-1185">Reference proteome</keyword>
<evidence type="ECO:0000313" key="7">
    <source>
        <dbReference type="Proteomes" id="UP001162131"/>
    </source>
</evidence>
<comment type="similarity">
    <text evidence="1">Belongs to the universal ribosomal protein uL10 family.</text>
</comment>
<reference evidence="6" key="1">
    <citation type="submission" date="2021-09" db="EMBL/GenBank/DDBJ databases">
        <authorList>
            <consortium name="AG Swart"/>
            <person name="Singh M."/>
            <person name="Singh A."/>
            <person name="Seah K."/>
            <person name="Emmerich C."/>
        </authorList>
    </citation>
    <scope>NUCLEOTIDE SEQUENCE</scope>
    <source>
        <strain evidence="6">ATCC30299</strain>
    </source>
</reference>
<gene>
    <name evidence="6" type="ORF">BSTOLATCC_MIC49377</name>
</gene>
<dbReference type="GO" id="GO:0003735">
    <property type="term" value="F:structural constituent of ribosome"/>
    <property type="evidence" value="ECO:0007669"/>
    <property type="project" value="TreeGrafter"/>
</dbReference>
<dbReference type="AlphaFoldDB" id="A0AAU9JVJ9"/>
<evidence type="ECO:0000259" key="5">
    <source>
        <dbReference type="Pfam" id="PF17777"/>
    </source>
</evidence>
<dbReference type="Pfam" id="PF17777">
    <property type="entry name" value="RL10P_insert"/>
    <property type="match status" value="1"/>
</dbReference>